<dbReference type="GO" id="GO:0009328">
    <property type="term" value="C:phenylalanine-tRNA ligase complex"/>
    <property type="evidence" value="ECO:0007669"/>
    <property type="project" value="TreeGrafter"/>
</dbReference>
<dbReference type="SUPFAM" id="SSF55681">
    <property type="entry name" value="Class II aaRS and biotin synthetases"/>
    <property type="match status" value="1"/>
</dbReference>
<evidence type="ECO:0000256" key="2">
    <source>
        <dbReference type="ARBA" id="ARBA00022741"/>
    </source>
</evidence>
<feature type="domain" description="Phenylalanyl-tRNA synthetase" evidence="6">
    <location>
        <begin position="70"/>
        <end position="103"/>
    </location>
</feature>
<evidence type="ECO:0000256" key="3">
    <source>
        <dbReference type="ARBA" id="ARBA00022840"/>
    </source>
</evidence>
<dbReference type="InterPro" id="IPR045864">
    <property type="entry name" value="aa-tRNA-synth_II/BPL/LPL"/>
</dbReference>
<name>A0AAD7PG78_QUISA</name>
<keyword evidence="1 7" id="KW-0436">Ligase</keyword>
<keyword evidence="3" id="KW-0067">ATP-binding</keyword>
<dbReference type="PANTHER" id="PTHR11538">
    <property type="entry name" value="PHENYLALANYL-TRNA SYNTHETASE"/>
    <property type="match status" value="1"/>
</dbReference>
<keyword evidence="2" id="KW-0547">Nucleotide-binding</keyword>
<organism evidence="7 8">
    <name type="scientific">Quillaja saponaria</name>
    <name type="common">Soap bark tree</name>
    <dbReference type="NCBI Taxonomy" id="32244"/>
    <lineage>
        <taxon>Eukaryota</taxon>
        <taxon>Viridiplantae</taxon>
        <taxon>Streptophyta</taxon>
        <taxon>Embryophyta</taxon>
        <taxon>Tracheophyta</taxon>
        <taxon>Spermatophyta</taxon>
        <taxon>Magnoliopsida</taxon>
        <taxon>eudicotyledons</taxon>
        <taxon>Gunneridae</taxon>
        <taxon>Pentapetalae</taxon>
        <taxon>rosids</taxon>
        <taxon>fabids</taxon>
        <taxon>Fabales</taxon>
        <taxon>Quillajaceae</taxon>
        <taxon>Quillaja</taxon>
    </lineage>
</organism>
<evidence type="ECO:0000313" key="7">
    <source>
        <dbReference type="EMBL" id="KAJ7954416.1"/>
    </source>
</evidence>
<evidence type="ECO:0000256" key="4">
    <source>
        <dbReference type="ARBA" id="ARBA00022917"/>
    </source>
</evidence>
<evidence type="ECO:0000313" key="8">
    <source>
        <dbReference type="Proteomes" id="UP001163823"/>
    </source>
</evidence>
<dbReference type="Pfam" id="PF01409">
    <property type="entry name" value="tRNA-synt_2d"/>
    <property type="match status" value="2"/>
</dbReference>
<dbReference type="AlphaFoldDB" id="A0AAD7PG78"/>
<reference evidence="7" key="1">
    <citation type="journal article" date="2023" name="Science">
        <title>Elucidation of the pathway for biosynthesis of saponin adjuvants from the soapbark tree.</title>
        <authorList>
            <person name="Reed J."/>
            <person name="Orme A."/>
            <person name="El-Demerdash A."/>
            <person name="Owen C."/>
            <person name="Martin L.B.B."/>
            <person name="Misra R.C."/>
            <person name="Kikuchi S."/>
            <person name="Rejzek M."/>
            <person name="Martin A.C."/>
            <person name="Harkess A."/>
            <person name="Leebens-Mack J."/>
            <person name="Louveau T."/>
            <person name="Stephenson M.J."/>
            <person name="Osbourn A."/>
        </authorList>
    </citation>
    <scope>NUCLEOTIDE SEQUENCE</scope>
    <source>
        <strain evidence="7">S10</strain>
    </source>
</reference>
<dbReference type="GO" id="GO:0006432">
    <property type="term" value="P:phenylalanyl-tRNA aminoacylation"/>
    <property type="evidence" value="ECO:0007669"/>
    <property type="project" value="TreeGrafter"/>
</dbReference>
<feature type="domain" description="Phenylalanyl-tRNA synthetase" evidence="6">
    <location>
        <begin position="4"/>
        <end position="66"/>
    </location>
</feature>
<dbReference type="GO" id="GO:0000049">
    <property type="term" value="F:tRNA binding"/>
    <property type="evidence" value="ECO:0007669"/>
    <property type="project" value="InterPro"/>
</dbReference>
<dbReference type="EMBL" id="JARAOO010000010">
    <property type="protein sequence ID" value="KAJ7954416.1"/>
    <property type="molecule type" value="Genomic_DNA"/>
</dbReference>
<proteinExistence type="predicted"/>
<dbReference type="KEGG" id="qsa:O6P43_025999"/>
<dbReference type="InterPro" id="IPR002319">
    <property type="entry name" value="Phenylalanyl-tRNA_Synthase"/>
</dbReference>
<keyword evidence="4" id="KW-0648">Protein biosynthesis</keyword>
<comment type="caution">
    <text evidence="7">The sequence shown here is derived from an EMBL/GenBank/DDBJ whole genome shotgun (WGS) entry which is preliminary data.</text>
</comment>
<dbReference type="PANTHER" id="PTHR11538:SF40">
    <property type="entry name" value="PHENYLALANINE--TRNA LIGASE ALPHA SUBUNIT"/>
    <property type="match status" value="1"/>
</dbReference>
<dbReference type="GO" id="GO:0005829">
    <property type="term" value="C:cytosol"/>
    <property type="evidence" value="ECO:0007669"/>
    <property type="project" value="TreeGrafter"/>
</dbReference>
<evidence type="ECO:0000256" key="1">
    <source>
        <dbReference type="ARBA" id="ARBA00022598"/>
    </source>
</evidence>
<dbReference type="GO" id="GO:0004826">
    <property type="term" value="F:phenylalanine-tRNA ligase activity"/>
    <property type="evidence" value="ECO:0007669"/>
    <property type="project" value="TreeGrafter"/>
</dbReference>
<dbReference type="Proteomes" id="UP001163823">
    <property type="component" value="Chromosome 10"/>
</dbReference>
<keyword evidence="8" id="KW-1185">Reference proteome</keyword>
<dbReference type="Gene3D" id="3.30.930.10">
    <property type="entry name" value="Bira Bifunctional Protein, Domain 2"/>
    <property type="match status" value="1"/>
</dbReference>
<dbReference type="GO" id="GO:0005524">
    <property type="term" value="F:ATP binding"/>
    <property type="evidence" value="ECO:0007669"/>
    <property type="project" value="UniProtKB-KW"/>
</dbReference>
<keyword evidence="5" id="KW-0030">Aminoacyl-tRNA synthetase</keyword>
<sequence>MKQLTETHLAEFHQIKGLVCDRGLTLCNLMEVLQDFFSRLGMTKLKFKPAYNPFTEPSMEIFSYHECFKNVCVIAWGLSLERPTMIMYRIDNIRDLLGHKVDLGLIKKNLICHLGIE</sequence>
<gene>
    <name evidence="7" type="ORF">O6P43_025999</name>
</gene>
<protein>
    <submittedName>
        <fullName evidence="7">Phenylalanine--tRNA ligase alpha subunit</fullName>
    </submittedName>
</protein>
<evidence type="ECO:0000256" key="5">
    <source>
        <dbReference type="ARBA" id="ARBA00023146"/>
    </source>
</evidence>
<evidence type="ECO:0000259" key="6">
    <source>
        <dbReference type="Pfam" id="PF01409"/>
    </source>
</evidence>
<accession>A0AAD7PG78</accession>